<feature type="transmembrane region" description="Helical" evidence="6">
    <location>
        <begin position="69"/>
        <end position="91"/>
    </location>
</feature>
<proteinExistence type="predicted"/>
<evidence type="ECO:0000256" key="1">
    <source>
        <dbReference type="ARBA" id="ARBA00004651"/>
    </source>
</evidence>
<protein>
    <submittedName>
        <fullName evidence="7">Uncharacterized protein</fullName>
    </submittedName>
</protein>
<dbReference type="GO" id="GO:0005886">
    <property type="term" value="C:plasma membrane"/>
    <property type="evidence" value="ECO:0007669"/>
    <property type="project" value="UniProtKB-SubCell"/>
</dbReference>
<feature type="transmembrane region" description="Helical" evidence="6">
    <location>
        <begin position="366"/>
        <end position="388"/>
    </location>
</feature>
<dbReference type="PANTHER" id="PTHR30250">
    <property type="entry name" value="PST FAMILY PREDICTED COLANIC ACID TRANSPORTER"/>
    <property type="match status" value="1"/>
</dbReference>
<feature type="transmembrane region" description="Helical" evidence="6">
    <location>
        <begin position="103"/>
        <end position="125"/>
    </location>
</feature>
<evidence type="ECO:0000256" key="6">
    <source>
        <dbReference type="SAM" id="Phobius"/>
    </source>
</evidence>
<feature type="transmembrane region" description="Helical" evidence="6">
    <location>
        <begin position="308"/>
        <end position="329"/>
    </location>
</feature>
<keyword evidence="5 6" id="KW-0472">Membrane</keyword>
<dbReference type="Proteomes" id="UP000054387">
    <property type="component" value="Unassembled WGS sequence"/>
</dbReference>
<keyword evidence="4 6" id="KW-1133">Transmembrane helix</keyword>
<dbReference type="Pfam" id="PF01943">
    <property type="entry name" value="Polysacc_synt"/>
    <property type="match status" value="1"/>
</dbReference>
<dbReference type="InterPro" id="IPR002797">
    <property type="entry name" value="Polysacc_synth"/>
</dbReference>
<evidence type="ECO:0000313" key="7">
    <source>
        <dbReference type="EMBL" id="KTG09409.1"/>
    </source>
</evidence>
<dbReference type="STRING" id="1514971.AUR64_16665"/>
<comment type="caution">
    <text evidence="7">The sequence shown here is derived from an EMBL/GenBank/DDBJ whole genome shotgun (WGS) entry which is preliminary data.</text>
</comment>
<keyword evidence="2" id="KW-1003">Cell membrane</keyword>
<dbReference type="AlphaFoldDB" id="A0A0W1R834"/>
<feature type="transmembrane region" description="Helical" evidence="6">
    <location>
        <begin position="430"/>
        <end position="449"/>
    </location>
</feature>
<evidence type="ECO:0000256" key="2">
    <source>
        <dbReference type="ARBA" id="ARBA00022475"/>
    </source>
</evidence>
<feature type="transmembrane region" description="Helical" evidence="6">
    <location>
        <begin position="239"/>
        <end position="258"/>
    </location>
</feature>
<dbReference type="EMBL" id="LOPU01000029">
    <property type="protein sequence ID" value="KTG09409.1"/>
    <property type="molecule type" value="Genomic_DNA"/>
</dbReference>
<feature type="transmembrane region" description="Helical" evidence="6">
    <location>
        <begin position="400"/>
        <end position="418"/>
    </location>
</feature>
<reference evidence="7 8" key="1">
    <citation type="submission" date="2015-12" db="EMBL/GenBank/DDBJ databases">
        <title>Haloprofundus marisrubri gen. nov., sp. nov., an extremely halophilic archaeon isolated from the Discovery deep brine-seawater interface in the Red Sea.</title>
        <authorList>
            <person name="Zhang G."/>
            <person name="Stingl U."/>
            <person name="Rashid M."/>
        </authorList>
    </citation>
    <scope>NUCLEOTIDE SEQUENCE [LARGE SCALE GENOMIC DNA]</scope>
    <source>
        <strain evidence="7 8">SB9</strain>
    </source>
</reference>
<feature type="transmembrane region" description="Helical" evidence="6">
    <location>
        <begin position="278"/>
        <end position="296"/>
    </location>
</feature>
<dbReference type="CDD" id="cd13128">
    <property type="entry name" value="MATE_Wzx_like"/>
    <property type="match status" value="1"/>
</dbReference>
<keyword evidence="8" id="KW-1185">Reference proteome</keyword>
<sequence length="462" mass="49178">MFAGRITVRLVGFLSVIYFARELGAAALGIYFTFRSVVSVLTLLSYLGLPDATVKRVSQEDDDDARAPYLTAALLVAGGVFTLVTGVVVLFGDQLVSYIELQAAVPLIVLFVALGTSRGILFGALRGEDQISVTAGLETLGTLSRVALSVAFLQWGYGVIGLVYGGAVSMLLTTALAFYFVDAGFAIPTLASVRRLVDFARYTIGMNISHLTYTWADTMVLAFFVSKASVGIYETSWRLTGISLIGAQAIGLTLIPAVTRWHEKGDIAGIERTFAKGVGYAIALVLPAVIGVAVLGEELLSVLYGFETGATVLLVLMVGQLAQAIKYVTENVLVGIDRPKAVFRTNVLSVLANVGLNLLLVPAIGMYGAAVATLTTASIAVAAQLFYLRQDLSLTAEWRWVSWQVVVALTMGVTVYALEQWHHIPQNTVSGVVALVAAGAVIYGCGMLAQRDIRTRVLAVLP</sequence>
<evidence type="ECO:0000256" key="5">
    <source>
        <dbReference type="ARBA" id="ARBA00023136"/>
    </source>
</evidence>
<accession>A0A0W1R834</accession>
<dbReference type="PANTHER" id="PTHR30250:SF28">
    <property type="entry name" value="POLYSACCHARIDE BIOSYNTHESIS PROTEIN"/>
    <property type="match status" value="1"/>
</dbReference>
<gene>
    <name evidence="7" type="ORF">AUR64_16665</name>
</gene>
<feature type="transmembrane region" description="Helical" evidence="6">
    <location>
        <begin position="170"/>
        <end position="191"/>
    </location>
</feature>
<keyword evidence="3 6" id="KW-0812">Transmembrane</keyword>
<name>A0A0W1R834_9EURY</name>
<feature type="transmembrane region" description="Helical" evidence="6">
    <location>
        <begin position="212"/>
        <end position="233"/>
    </location>
</feature>
<evidence type="ECO:0000256" key="3">
    <source>
        <dbReference type="ARBA" id="ARBA00022692"/>
    </source>
</evidence>
<organism evidence="7 8">
    <name type="scientific">Haloprofundus marisrubri</name>
    <dbReference type="NCBI Taxonomy" id="1514971"/>
    <lineage>
        <taxon>Archaea</taxon>
        <taxon>Methanobacteriati</taxon>
        <taxon>Methanobacteriota</taxon>
        <taxon>Stenosarchaea group</taxon>
        <taxon>Halobacteria</taxon>
        <taxon>Halobacteriales</taxon>
        <taxon>Haloferacaceae</taxon>
        <taxon>Haloprofundus</taxon>
    </lineage>
</organism>
<dbReference type="InterPro" id="IPR050833">
    <property type="entry name" value="Poly_Biosynth_Transport"/>
</dbReference>
<evidence type="ECO:0000256" key="4">
    <source>
        <dbReference type="ARBA" id="ARBA00022989"/>
    </source>
</evidence>
<evidence type="ECO:0000313" key="8">
    <source>
        <dbReference type="Proteomes" id="UP000054387"/>
    </source>
</evidence>
<feature type="transmembrane region" description="Helical" evidence="6">
    <location>
        <begin position="341"/>
        <end position="360"/>
    </location>
</feature>
<feature type="transmembrane region" description="Helical" evidence="6">
    <location>
        <begin position="23"/>
        <end position="49"/>
    </location>
</feature>
<comment type="subcellular location">
    <subcellularLocation>
        <location evidence="1">Cell membrane</location>
        <topology evidence="1">Multi-pass membrane protein</topology>
    </subcellularLocation>
</comment>